<dbReference type="GO" id="GO:0005886">
    <property type="term" value="C:plasma membrane"/>
    <property type="evidence" value="ECO:0007669"/>
    <property type="project" value="UniProtKB-SubCell"/>
</dbReference>
<dbReference type="InterPro" id="IPR001915">
    <property type="entry name" value="Peptidase_M48"/>
</dbReference>
<dbReference type="GO" id="GO:0008270">
    <property type="term" value="F:zinc ion binding"/>
    <property type="evidence" value="ECO:0007669"/>
    <property type="project" value="UniProtKB-UniRule"/>
</dbReference>
<dbReference type="CDD" id="cd07336">
    <property type="entry name" value="M48B_HtpX_like"/>
    <property type="match status" value="1"/>
</dbReference>
<evidence type="ECO:0000256" key="5">
    <source>
        <dbReference type="ARBA" id="ARBA00022692"/>
    </source>
</evidence>
<keyword evidence="8 12" id="KW-0862">Zinc</keyword>
<evidence type="ECO:0000256" key="7">
    <source>
        <dbReference type="ARBA" id="ARBA00022801"/>
    </source>
</evidence>
<sequence length="284" mass="31004">MNTLKTWILMGALTILLVLMGSLFGGRTGAFIFLLISVAMNLIGYFYSDKMAIAMTHSRELPEHEAPELHEMIRRLSARAGIPMPRVYLTPSPQPNAFATGRDPHHSAVAVTEGILQILDRDELEGVIAHELAHIKNRDVLISTIAAMLAGAITWIADMIQWSFMFAGFGNRDEDNEGIGGAVAGIFMAILGPIAAMIIQLAISRSREFKADATGARIAGSPHGLANALLRLEQASHHIPAYGVSPAASHLFIVNPFKGLSIARLFSTHPPIEERVRRLRQLQF</sequence>
<keyword evidence="7 12" id="KW-0378">Hydrolase</keyword>
<keyword evidence="4 12" id="KW-0645">Protease</keyword>
<evidence type="ECO:0000256" key="4">
    <source>
        <dbReference type="ARBA" id="ARBA00022670"/>
    </source>
</evidence>
<feature type="binding site" evidence="12">
    <location>
        <position position="134"/>
    </location>
    <ligand>
        <name>Zn(2+)</name>
        <dbReference type="ChEBI" id="CHEBI:29105"/>
        <note>catalytic</note>
    </ligand>
</feature>
<evidence type="ECO:0000313" key="15">
    <source>
        <dbReference type="Proteomes" id="UP001057291"/>
    </source>
</evidence>
<proteinExistence type="inferred from homology"/>
<dbReference type="EMBL" id="BOQE01000001">
    <property type="protein sequence ID" value="GIM47156.1"/>
    <property type="molecule type" value="Genomic_DNA"/>
</dbReference>
<dbReference type="Gene3D" id="3.30.2010.10">
    <property type="entry name" value="Metalloproteases ('zincins'), catalytic domain"/>
    <property type="match status" value="1"/>
</dbReference>
<comment type="cofactor">
    <cofactor evidence="12">
        <name>Zn(2+)</name>
        <dbReference type="ChEBI" id="CHEBI:29105"/>
    </cofactor>
    <text evidence="12">Binds 1 zinc ion per subunit.</text>
</comment>
<feature type="domain" description="Peptidase M48" evidence="13">
    <location>
        <begin position="64"/>
        <end position="282"/>
    </location>
</feature>
<name>A0AAV4LHE1_9BACL</name>
<evidence type="ECO:0000256" key="2">
    <source>
        <dbReference type="ARBA" id="ARBA00009779"/>
    </source>
</evidence>
<dbReference type="HAMAP" id="MF_00188">
    <property type="entry name" value="Pept_M48_protease_HtpX"/>
    <property type="match status" value="1"/>
</dbReference>
<gene>
    <name evidence="12 14" type="primary">htpX</name>
    <name evidence="14" type="ORF">DNHGIG_27050</name>
</gene>
<dbReference type="Pfam" id="PF01435">
    <property type="entry name" value="Peptidase_M48"/>
    <property type="match status" value="1"/>
</dbReference>
<protein>
    <recommendedName>
        <fullName evidence="12">Protease HtpX homolog</fullName>
        <ecNumber evidence="12">3.4.24.-</ecNumber>
    </recommendedName>
</protein>
<feature type="active site" evidence="12">
    <location>
        <position position="131"/>
    </location>
</feature>
<dbReference type="EC" id="3.4.24.-" evidence="12"/>
<feature type="transmembrane region" description="Helical" evidence="12">
    <location>
        <begin position="7"/>
        <end position="24"/>
    </location>
</feature>
<dbReference type="Proteomes" id="UP001057291">
    <property type="component" value="Unassembled WGS sequence"/>
</dbReference>
<keyword evidence="15" id="KW-1185">Reference proteome</keyword>
<accession>A0AAV4LHE1</accession>
<keyword evidence="9 12" id="KW-1133">Transmembrane helix</keyword>
<dbReference type="PANTHER" id="PTHR43221:SF1">
    <property type="entry name" value="PROTEASE HTPX"/>
    <property type="match status" value="1"/>
</dbReference>
<feature type="transmembrane region" description="Helical" evidence="12">
    <location>
        <begin position="30"/>
        <end position="48"/>
    </location>
</feature>
<reference evidence="14" key="1">
    <citation type="journal article" date="2023" name="Int. J. Syst. Evol. Microbiol.">
        <title>Collibacillus ludicampi gen. nov., sp. nov., a new soil bacterium of the family Alicyclobacillaceae.</title>
        <authorList>
            <person name="Jojima T."/>
            <person name="Ioku Y."/>
            <person name="Fukuta Y."/>
            <person name="Shirasaka N."/>
            <person name="Matsumura Y."/>
            <person name="Mori M."/>
        </authorList>
    </citation>
    <scope>NUCLEOTIDE SEQUENCE</scope>
    <source>
        <strain evidence="14">TP075</strain>
    </source>
</reference>
<evidence type="ECO:0000256" key="10">
    <source>
        <dbReference type="ARBA" id="ARBA00023049"/>
    </source>
</evidence>
<dbReference type="AlphaFoldDB" id="A0AAV4LHE1"/>
<dbReference type="InterPro" id="IPR022919">
    <property type="entry name" value="Pept_M48_protease_HtpX"/>
</dbReference>
<keyword evidence="11 12" id="KW-0472">Membrane</keyword>
<keyword evidence="6 12" id="KW-0479">Metal-binding</keyword>
<comment type="caution">
    <text evidence="14">The sequence shown here is derived from an EMBL/GenBank/DDBJ whole genome shotgun (WGS) entry which is preliminary data.</text>
</comment>
<feature type="transmembrane region" description="Helical" evidence="12">
    <location>
        <begin position="140"/>
        <end position="162"/>
    </location>
</feature>
<dbReference type="InterPro" id="IPR050083">
    <property type="entry name" value="HtpX_protease"/>
</dbReference>
<evidence type="ECO:0000256" key="3">
    <source>
        <dbReference type="ARBA" id="ARBA00022475"/>
    </source>
</evidence>
<dbReference type="RefSeq" id="WP_282200175.1">
    <property type="nucleotide sequence ID" value="NZ_BOQE01000001.1"/>
</dbReference>
<evidence type="ECO:0000313" key="14">
    <source>
        <dbReference type="EMBL" id="GIM47156.1"/>
    </source>
</evidence>
<evidence type="ECO:0000259" key="13">
    <source>
        <dbReference type="Pfam" id="PF01435"/>
    </source>
</evidence>
<evidence type="ECO:0000256" key="8">
    <source>
        <dbReference type="ARBA" id="ARBA00022833"/>
    </source>
</evidence>
<evidence type="ECO:0000256" key="1">
    <source>
        <dbReference type="ARBA" id="ARBA00004651"/>
    </source>
</evidence>
<dbReference type="GO" id="GO:0004222">
    <property type="term" value="F:metalloendopeptidase activity"/>
    <property type="evidence" value="ECO:0007669"/>
    <property type="project" value="UniProtKB-UniRule"/>
</dbReference>
<evidence type="ECO:0000256" key="6">
    <source>
        <dbReference type="ARBA" id="ARBA00022723"/>
    </source>
</evidence>
<dbReference type="PANTHER" id="PTHR43221">
    <property type="entry name" value="PROTEASE HTPX"/>
    <property type="match status" value="1"/>
</dbReference>
<feature type="binding site" evidence="12">
    <location>
        <position position="130"/>
    </location>
    <ligand>
        <name>Zn(2+)</name>
        <dbReference type="ChEBI" id="CHEBI:29105"/>
        <note>catalytic</note>
    </ligand>
</feature>
<dbReference type="GO" id="GO:0006508">
    <property type="term" value="P:proteolysis"/>
    <property type="evidence" value="ECO:0007669"/>
    <property type="project" value="UniProtKB-KW"/>
</dbReference>
<keyword evidence="5 12" id="KW-0812">Transmembrane</keyword>
<keyword evidence="3 12" id="KW-1003">Cell membrane</keyword>
<evidence type="ECO:0000256" key="12">
    <source>
        <dbReference type="HAMAP-Rule" id="MF_00188"/>
    </source>
</evidence>
<keyword evidence="10 12" id="KW-0482">Metalloprotease</keyword>
<feature type="binding site" evidence="12">
    <location>
        <position position="208"/>
    </location>
    <ligand>
        <name>Zn(2+)</name>
        <dbReference type="ChEBI" id="CHEBI:29105"/>
        <note>catalytic</note>
    </ligand>
</feature>
<evidence type="ECO:0000256" key="9">
    <source>
        <dbReference type="ARBA" id="ARBA00022989"/>
    </source>
</evidence>
<feature type="transmembrane region" description="Helical" evidence="12">
    <location>
        <begin position="182"/>
        <end position="203"/>
    </location>
</feature>
<organism evidence="14 15">
    <name type="scientific">Collibacillus ludicampi</name>
    <dbReference type="NCBI Taxonomy" id="2771369"/>
    <lineage>
        <taxon>Bacteria</taxon>
        <taxon>Bacillati</taxon>
        <taxon>Bacillota</taxon>
        <taxon>Bacilli</taxon>
        <taxon>Bacillales</taxon>
        <taxon>Alicyclobacillaceae</taxon>
        <taxon>Collibacillus</taxon>
    </lineage>
</organism>
<comment type="subcellular location">
    <subcellularLocation>
        <location evidence="1 12">Cell membrane</location>
        <topology evidence="1 12">Multi-pass membrane protein</topology>
    </subcellularLocation>
</comment>
<comment type="similarity">
    <text evidence="2 12">Belongs to the peptidase M48B family.</text>
</comment>
<evidence type="ECO:0000256" key="11">
    <source>
        <dbReference type="ARBA" id="ARBA00023136"/>
    </source>
</evidence>